<sequence>MSLNQLKRARTLALPSREAMLHRDPSVQRFWDKNRDLLSNAWKEWEEGEQDRLFSLDSSLLDKHLRSAVMQAWEDPTKEQAVLDLWQEVAPNVFQCQFFDPERLADLRTYLEAVWDAQIPLRPPYGIVLNRRGAMLDRRSEGYLGAPDFQAFYRELLDTYMRPIARLLFPEVMGYDTQTFGFSIHYQPNTDASIRPHTDASAVTLNINLNLPGEEFTGSAVDFFDPYSGQAKGLTFKPGTAMIHRGNVAHAAQPITSGERTNFVLWLYGDHGRLPPQGTQRTAINAHERWTVPAAVQDDYAPF</sequence>
<dbReference type="Proteomes" id="UP001058461">
    <property type="component" value="Chromosome"/>
</dbReference>
<keyword evidence="4" id="KW-1185">Reference proteome</keyword>
<reference evidence="3" key="1">
    <citation type="submission" date="2021-04" db="EMBL/GenBank/DDBJ databases">
        <title>Oceanospirillales bacteria with DddD are important DMSP degraders in coastal seawater.</title>
        <authorList>
            <person name="Liu J."/>
        </authorList>
    </citation>
    <scope>NUCLEOTIDE SEQUENCE</scope>
    <source>
        <strain evidence="3">D13-1</strain>
    </source>
</reference>
<dbReference type="SUPFAM" id="SSF51197">
    <property type="entry name" value="Clavaminate synthase-like"/>
    <property type="match status" value="1"/>
</dbReference>
<dbReference type="PROSITE" id="PS51471">
    <property type="entry name" value="FE2OG_OXY"/>
    <property type="match status" value="1"/>
</dbReference>
<proteinExistence type="inferred from homology"/>
<evidence type="ECO:0000313" key="3">
    <source>
        <dbReference type="EMBL" id="UTW11666.1"/>
    </source>
</evidence>
<keyword evidence="1" id="KW-0560">Oxidoreductase</keyword>
<evidence type="ECO:0000313" key="4">
    <source>
        <dbReference type="Proteomes" id="UP001058461"/>
    </source>
</evidence>
<keyword evidence="1" id="KW-0479">Metal-binding</keyword>
<dbReference type="Gene3D" id="2.60.120.620">
    <property type="entry name" value="q2cbj1_9rhob like domain"/>
    <property type="match status" value="1"/>
</dbReference>
<dbReference type="InterPro" id="IPR005123">
    <property type="entry name" value="Oxoglu/Fe-dep_dioxygenase_dom"/>
</dbReference>
<evidence type="ECO:0000256" key="1">
    <source>
        <dbReference type="RuleBase" id="RU003682"/>
    </source>
</evidence>
<feature type="domain" description="Fe2OG dioxygenase" evidence="2">
    <location>
        <begin position="176"/>
        <end position="269"/>
    </location>
</feature>
<protein>
    <submittedName>
        <fullName evidence="3">2OG-Fe(II) oxygenase</fullName>
    </submittedName>
</protein>
<keyword evidence="1" id="KW-0408">Iron</keyword>
<evidence type="ECO:0000259" key="2">
    <source>
        <dbReference type="PROSITE" id="PS51471"/>
    </source>
</evidence>
<comment type="similarity">
    <text evidence="1">Belongs to the iron/ascorbate-dependent oxidoreductase family.</text>
</comment>
<gene>
    <name evidence="3" type="ORF">KDW95_20825</name>
</gene>
<name>A0ABY5HII1_9GAMM</name>
<dbReference type="EMBL" id="CP073347">
    <property type="protein sequence ID" value="UTW11666.1"/>
    <property type="molecule type" value="Genomic_DNA"/>
</dbReference>
<organism evidence="3 4">
    <name type="scientific">Marinobacterium rhizophilum</name>
    <dbReference type="NCBI Taxonomy" id="420402"/>
    <lineage>
        <taxon>Bacteria</taxon>
        <taxon>Pseudomonadati</taxon>
        <taxon>Pseudomonadota</taxon>
        <taxon>Gammaproteobacteria</taxon>
        <taxon>Oceanospirillales</taxon>
        <taxon>Oceanospirillaceae</taxon>
        <taxon>Marinobacterium</taxon>
    </lineage>
</organism>
<accession>A0ABY5HII1</accession>
<dbReference type="RefSeq" id="WP_255853700.1">
    <property type="nucleotide sequence ID" value="NZ_CP073347.1"/>
</dbReference>